<evidence type="ECO:0000259" key="1">
    <source>
        <dbReference type="PROSITE" id="PS50987"/>
    </source>
</evidence>
<protein>
    <submittedName>
        <fullName evidence="2">Transcriptional regulator, ArsR family</fullName>
    </submittedName>
</protein>
<dbReference type="GO" id="GO:0003700">
    <property type="term" value="F:DNA-binding transcription factor activity"/>
    <property type="evidence" value="ECO:0007669"/>
    <property type="project" value="InterPro"/>
</dbReference>
<dbReference type="AlphaFoldDB" id="A0A225DHZ8"/>
<dbReference type="InterPro" id="IPR036390">
    <property type="entry name" value="WH_DNA-bd_sf"/>
</dbReference>
<evidence type="ECO:0000313" key="2">
    <source>
        <dbReference type="EMBL" id="OWK36819.1"/>
    </source>
</evidence>
<dbReference type="PANTHER" id="PTHR38600:SF2">
    <property type="entry name" value="SLL0088 PROTEIN"/>
    <property type="match status" value="1"/>
</dbReference>
<dbReference type="Gene3D" id="1.10.10.10">
    <property type="entry name" value="Winged helix-like DNA-binding domain superfamily/Winged helix DNA-binding domain"/>
    <property type="match status" value="1"/>
</dbReference>
<reference evidence="3" key="1">
    <citation type="submission" date="2017-06" db="EMBL/GenBank/DDBJ databases">
        <title>Genome analysis of Fimbriiglobus ruber SP5, the first member of the order Planctomycetales with confirmed chitinolytic capability.</title>
        <authorList>
            <person name="Ravin N.V."/>
            <person name="Rakitin A.L."/>
            <person name="Ivanova A.A."/>
            <person name="Beletsky A.V."/>
            <person name="Kulichevskaya I.S."/>
            <person name="Mardanov A.V."/>
            <person name="Dedysh S.N."/>
        </authorList>
    </citation>
    <scope>NUCLEOTIDE SEQUENCE [LARGE SCALE GENOMIC DNA]</scope>
    <source>
        <strain evidence="3">SP5</strain>
    </source>
</reference>
<dbReference type="InterPro" id="IPR001845">
    <property type="entry name" value="HTH_ArsR_DNA-bd_dom"/>
</dbReference>
<gene>
    <name evidence="2" type="ORF">FRUB_09382</name>
</gene>
<dbReference type="InterPro" id="IPR036388">
    <property type="entry name" value="WH-like_DNA-bd_sf"/>
</dbReference>
<sequence>MRTTSQTRLLDSTFHALADPTRRAILQRLTQSDARVTDLAAPFRISLNSVSKHIRILERAKLVERRRVGREHILRFRAEPLQVVQDWIRKQQDFWRAGLEALDGLLNQADTPEK</sequence>
<name>A0A225DHZ8_9BACT</name>
<dbReference type="PANTHER" id="PTHR38600">
    <property type="entry name" value="TRANSCRIPTIONAL REGULATORY PROTEIN"/>
    <property type="match status" value="1"/>
</dbReference>
<dbReference type="PRINTS" id="PR00778">
    <property type="entry name" value="HTHARSR"/>
</dbReference>
<evidence type="ECO:0000313" key="3">
    <source>
        <dbReference type="Proteomes" id="UP000214646"/>
    </source>
</evidence>
<dbReference type="NCBIfam" id="NF033788">
    <property type="entry name" value="HTH_metalloreg"/>
    <property type="match status" value="1"/>
</dbReference>
<dbReference type="OrthoDB" id="9799175at2"/>
<organism evidence="2 3">
    <name type="scientific">Fimbriiglobus ruber</name>
    <dbReference type="NCBI Taxonomy" id="1908690"/>
    <lineage>
        <taxon>Bacteria</taxon>
        <taxon>Pseudomonadati</taxon>
        <taxon>Planctomycetota</taxon>
        <taxon>Planctomycetia</taxon>
        <taxon>Gemmatales</taxon>
        <taxon>Gemmataceae</taxon>
        <taxon>Fimbriiglobus</taxon>
    </lineage>
</organism>
<dbReference type="Pfam" id="PF12840">
    <property type="entry name" value="HTH_20"/>
    <property type="match status" value="1"/>
</dbReference>
<accession>A0A225DHZ8</accession>
<dbReference type="PROSITE" id="PS50987">
    <property type="entry name" value="HTH_ARSR_2"/>
    <property type="match status" value="1"/>
</dbReference>
<dbReference type="Proteomes" id="UP000214646">
    <property type="component" value="Unassembled WGS sequence"/>
</dbReference>
<dbReference type="SMART" id="SM00418">
    <property type="entry name" value="HTH_ARSR"/>
    <property type="match status" value="1"/>
</dbReference>
<dbReference type="SUPFAM" id="SSF46785">
    <property type="entry name" value="Winged helix' DNA-binding domain"/>
    <property type="match status" value="1"/>
</dbReference>
<keyword evidence="3" id="KW-1185">Reference proteome</keyword>
<dbReference type="CDD" id="cd00090">
    <property type="entry name" value="HTH_ARSR"/>
    <property type="match status" value="1"/>
</dbReference>
<dbReference type="EMBL" id="NIDE01000017">
    <property type="protein sequence ID" value="OWK36819.1"/>
    <property type="molecule type" value="Genomic_DNA"/>
</dbReference>
<dbReference type="InterPro" id="IPR011991">
    <property type="entry name" value="ArsR-like_HTH"/>
</dbReference>
<proteinExistence type="predicted"/>
<comment type="caution">
    <text evidence="2">The sequence shown here is derived from an EMBL/GenBank/DDBJ whole genome shotgun (WGS) entry which is preliminary data.</text>
</comment>
<dbReference type="RefSeq" id="WP_088259764.1">
    <property type="nucleotide sequence ID" value="NZ_NIDE01000017.1"/>
</dbReference>
<feature type="domain" description="HTH arsR-type" evidence="1">
    <location>
        <begin position="2"/>
        <end position="96"/>
    </location>
</feature>